<dbReference type="Proteomes" id="UP000030665">
    <property type="component" value="Unassembled WGS sequence"/>
</dbReference>
<evidence type="ECO:0000256" key="1">
    <source>
        <dbReference type="SAM" id="MobiDB-lite"/>
    </source>
</evidence>
<evidence type="ECO:0000313" key="3">
    <source>
        <dbReference type="EMBL" id="CDW55627.1"/>
    </source>
</evidence>
<accession>A0A077Z5A3</accession>
<proteinExistence type="predicted"/>
<feature type="region of interest" description="Disordered" evidence="1">
    <location>
        <begin position="177"/>
        <end position="199"/>
    </location>
</feature>
<reference evidence="3" key="2">
    <citation type="submission" date="2014-03" db="EMBL/GenBank/DDBJ databases">
        <title>The whipworm genome and dual-species transcriptomics of an intimate host-pathogen interaction.</title>
        <authorList>
            <person name="Foth B.J."/>
            <person name="Tsai I.J."/>
            <person name="Reid A.J."/>
            <person name="Bancroft A.J."/>
            <person name="Nichol S."/>
            <person name="Tracey A."/>
            <person name="Holroyd N."/>
            <person name="Cotton J.A."/>
            <person name="Stanley E.J."/>
            <person name="Zarowiecki M."/>
            <person name="Liu J.Z."/>
            <person name="Huckvale T."/>
            <person name="Cooper P.J."/>
            <person name="Grencis R.K."/>
            <person name="Berriman M."/>
        </authorList>
    </citation>
    <scope>NUCLEOTIDE SEQUENCE [LARGE SCALE GENOMIC DNA]</scope>
</reference>
<dbReference type="EMBL" id="HG805968">
    <property type="protein sequence ID" value="CDW55627.1"/>
    <property type="molecule type" value="Genomic_DNA"/>
</dbReference>
<feature type="region of interest" description="Disordered" evidence="1">
    <location>
        <begin position="272"/>
        <end position="296"/>
    </location>
</feature>
<gene>
    <name evidence="3" type="ORF">TTRE_0000390001</name>
</gene>
<keyword evidence="2" id="KW-0472">Membrane</keyword>
<keyword evidence="2" id="KW-1133">Transmembrane helix</keyword>
<keyword evidence="4" id="KW-1185">Reference proteome</keyword>
<feature type="compositionally biased region" description="Basic residues" evidence="1">
    <location>
        <begin position="286"/>
        <end position="296"/>
    </location>
</feature>
<organism evidence="3 4">
    <name type="scientific">Trichuris trichiura</name>
    <name type="common">Whipworm</name>
    <name type="synonym">Trichocephalus trichiurus</name>
    <dbReference type="NCBI Taxonomy" id="36087"/>
    <lineage>
        <taxon>Eukaryota</taxon>
        <taxon>Metazoa</taxon>
        <taxon>Ecdysozoa</taxon>
        <taxon>Nematoda</taxon>
        <taxon>Enoplea</taxon>
        <taxon>Dorylaimia</taxon>
        <taxon>Trichinellida</taxon>
        <taxon>Trichuridae</taxon>
        <taxon>Trichuris</taxon>
    </lineage>
</organism>
<evidence type="ECO:0000256" key="2">
    <source>
        <dbReference type="SAM" id="Phobius"/>
    </source>
</evidence>
<protein>
    <submittedName>
        <fullName evidence="3">Uncharacterized protein</fullName>
    </submittedName>
</protein>
<keyword evidence="2" id="KW-0812">Transmembrane</keyword>
<dbReference type="AlphaFoldDB" id="A0A077Z5A3"/>
<feature type="transmembrane region" description="Helical" evidence="2">
    <location>
        <begin position="207"/>
        <end position="236"/>
    </location>
</feature>
<reference evidence="3" key="1">
    <citation type="submission" date="2014-01" db="EMBL/GenBank/DDBJ databases">
        <authorList>
            <person name="Aslett M."/>
        </authorList>
    </citation>
    <scope>NUCLEOTIDE SEQUENCE</scope>
</reference>
<name>A0A077Z5A3_TRITR</name>
<sequence>MSRESGQVADGTIARRIDWFRTGSVVPSIGQPPVGAADDDDGRSSFQLGALAFCLGKEEGKLLLPTEKGSLVLPELRCTSSSDCDCVSLYQRQQRLGKISIDEMTREFLKPIIMLARSDEQQTVSSQPSLLVVQLSNGVTKDTSGRQWRRDARHGKVRQVTKKAKLNHANVPLSTRNSKAGDLVQLPRQRRPPPPARGYNDRSFRALLIAAGEITMAISLSMASFACPFVALYWVVQPADLSARNRYPRGSLIGNSWPSDRSRALRARLPGVKAIAQTGRSNGSKPQRRPAKFQAD</sequence>
<evidence type="ECO:0000313" key="4">
    <source>
        <dbReference type="Proteomes" id="UP000030665"/>
    </source>
</evidence>